<keyword evidence="4" id="KW-0472">Membrane</keyword>
<dbReference type="PROSITE" id="PS50294">
    <property type="entry name" value="WD_REPEATS_REGION"/>
    <property type="match status" value="1"/>
</dbReference>
<dbReference type="InterPro" id="IPR027417">
    <property type="entry name" value="P-loop_NTPase"/>
</dbReference>
<dbReference type="PROSITE" id="PS50082">
    <property type="entry name" value="WD_REPEATS_2"/>
    <property type="match status" value="2"/>
</dbReference>
<feature type="domain" description="Novel STAND NTPase 1" evidence="5">
    <location>
        <begin position="21"/>
        <end position="420"/>
    </location>
</feature>
<protein>
    <recommendedName>
        <fullName evidence="5">Novel STAND NTPase 1 domain-containing protein</fullName>
    </recommendedName>
</protein>
<dbReference type="SUPFAM" id="SSF50978">
    <property type="entry name" value="WD40 repeat-like"/>
    <property type="match status" value="1"/>
</dbReference>
<dbReference type="eggNOG" id="COG2319">
    <property type="taxonomic scope" value="Bacteria"/>
</dbReference>
<dbReference type="PANTHER" id="PTHR22847:SF637">
    <property type="entry name" value="WD REPEAT DOMAIN 5B"/>
    <property type="match status" value="1"/>
</dbReference>
<dbReference type="Pfam" id="PF20703">
    <property type="entry name" value="nSTAND1"/>
    <property type="match status" value="1"/>
</dbReference>
<dbReference type="OrthoDB" id="414967at2"/>
<keyword evidence="4" id="KW-0812">Transmembrane</keyword>
<evidence type="ECO:0000313" key="7">
    <source>
        <dbReference type="Proteomes" id="UP000004095"/>
    </source>
</evidence>
<gene>
    <name evidence="6" type="ORF">M23134_06074</name>
</gene>
<dbReference type="SMART" id="SM00320">
    <property type="entry name" value="WD40"/>
    <property type="match status" value="5"/>
</dbReference>
<dbReference type="RefSeq" id="WP_002703548.1">
    <property type="nucleotide sequence ID" value="NZ_AAWS01000055.1"/>
</dbReference>
<dbReference type="InterPro" id="IPR049052">
    <property type="entry name" value="nSTAND1"/>
</dbReference>
<proteinExistence type="predicted"/>
<dbReference type="Gene3D" id="2.130.10.10">
    <property type="entry name" value="YVTN repeat-like/Quinoprotein amine dehydrogenase"/>
    <property type="match status" value="2"/>
</dbReference>
<dbReference type="InterPro" id="IPR036322">
    <property type="entry name" value="WD40_repeat_dom_sf"/>
</dbReference>
<keyword evidence="1 3" id="KW-0853">WD repeat</keyword>
<evidence type="ECO:0000256" key="2">
    <source>
        <dbReference type="ARBA" id="ARBA00022737"/>
    </source>
</evidence>
<dbReference type="PANTHER" id="PTHR22847">
    <property type="entry name" value="WD40 REPEAT PROTEIN"/>
    <property type="match status" value="1"/>
</dbReference>
<organism evidence="6 7">
    <name type="scientific">Microscilla marina ATCC 23134</name>
    <dbReference type="NCBI Taxonomy" id="313606"/>
    <lineage>
        <taxon>Bacteria</taxon>
        <taxon>Pseudomonadati</taxon>
        <taxon>Bacteroidota</taxon>
        <taxon>Cytophagia</taxon>
        <taxon>Cytophagales</taxon>
        <taxon>Microscillaceae</taxon>
        <taxon>Microscilla</taxon>
    </lineage>
</organism>
<dbReference type="InterPro" id="IPR015943">
    <property type="entry name" value="WD40/YVTN_repeat-like_dom_sf"/>
</dbReference>
<sequence length="1071" mass="119601">MSEQAITQSSNSINTVDRRNPFPGLRSFKYEESHLYFGRDNQIEMVLNKLIKHRFVAVVGTSGIGKSSFLYCGLFPTLFGDYQTEYSNKWEVCTFRPGESPIKNLAQSITDEAVKNNPELDAEMTFNVEYSTLMSSSTGLVDAFKGKYEKHQKNYLIFVDQFEELFRFKDIDSSTTEETLAFIKLLLTATEQNDVPIYVALTMRSDFVGDCSQYPNLTNAINNSQFLIPQMTRNEKKAAIEGPIQVMGAGIDDRLVQQILNDVGDNADQLPIMQHALMRTWDYWEQSSIHGEPINTGHYEAIGGMKTALEVHANEAFNELNDEQKRTCELIFKAITQKGDDGRRVRRPTQLSEIAAVAEKSIEECIVVIDNFRRADRTLLMPPQEVPLDENSVIDISHESLMRIWGMLIFWVDEEAEFVKEYLGWAMAAENHQSGQGGLLKDADLKLALAKREEKKPNLAWGMRYHPAYERTMSFLDFSKKSDEEAIANRKKLAERRKQIFRAIFAFICVIMVGALIASYFAYEAKQEANKNLGEAKAQKEKAVASAKAATVAQKKAVKSAETAKKAQGKALAEADRATKAQKAALRSAKLARAAKIRALQEKKAADEQRQRAVAAKALADTATKKAEQSAIVATKAKGVAEQAKQAADNLSKKVIAQKMGLRSIQLTDHIEQALVAQQAYHIFKKSNVRGETQDPNIYDGLYYAIKRLSDPNYNQFKGHFSTIRSLEPTFGNVIYSTGSDGTIRKCDVGNDLSTGVDVPALVTTGQVNRSLSLSPGKKVMACAGNSATIRLYNVANDGNLSMASRINTGQSEIRRIVMAGNNVLYALSANGEITYWEQKGRRWKSEPVAQDKATLMAANSQKVAWNKAKNVIVYNNRVTTKSYELTISNQDRIVSLEFSQDGAWLAAGTQAGFLYLWSVANGKPVSMGTEQSLPRHLARINNIAFNYNDSGKATLMATGSWDKSVRIYELKNLGKSPIVLNDHRDWVWSICFSGDGTKLLAGCKDNLIRVWPTTVEAMKDVIASTGKVKRNMSIKEWNRHVSKNINYARTFSNMKDGAGVKPEHKRREKE</sequence>
<dbReference type="InterPro" id="IPR001680">
    <property type="entry name" value="WD40_rpt"/>
</dbReference>
<dbReference type="AlphaFoldDB" id="A1ZX06"/>
<keyword evidence="7" id="KW-1185">Reference proteome</keyword>
<dbReference type="eggNOG" id="COG3064">
    <property type="taxonomic scope" value="Bacteria"/>
</dbReference>
<dbReference type="Pfam" id="PF00400">
    <property type="entry name" value="WD40"/>
    <property type="match status" value="3"/>
</dbReference>
<reference evidence="6 7" key="1">
    <citation type="submission" date="2007-01" db="EMBL/GenBank/DDBJ databases">
        <authorList>
            <person name="Haygood M."/>
            <person name="Podell S."/>
            <person name="Anderson C."/>
            <person name="Hopkinson B."/>
            <person name="Roe K."/>
            <person name="Barbeau K."/>
            <person name="Gaasterland T."/>
            <person name="Ferriera S."/>
            <person name="Johnson J."/>
            <person name="Kravitz S."/>
            <person name="Beeson K."/>
            <person name="Sutton G."/>
            <person name="Rogers Y.-H."/>
            <person name="Friedman R."/>
            <person name="Frazier M."/>
            <person name="Venter J.C."/>
        </authorList>
    </citation>
    <scope>NUCLEOTIDE SEQUENCE [LARGE SCALE GENOMIC DNA]</scope>
    <source>
        <strain evidence="6 7">ATCC 23134</strain>
    </source>
</reference>
<dbReference type="Proteomes" id="UP000004095">
    <property type="component" value="Unassembled WGS sequence"/>
</dbReference>
<dbReference type="SUPFAM" id="SSF52540">
    <property type="entry name" value="P-loop containing nucleoside triphosphate hydrolases"/>
    <property type="match status" value="1"/>
</dbReference>
<evidence type="ECO:0000313" key="6">
    <source>
        <dbReference type="EMBL" id="EAY25086.1"/>
    </source>
</evidence>
<keyword evidence="4" id="KW-1133">Transmembrane helix</keyword>
<evidence type="ECO:0000259" key="5">
    <source>
        <dbReference type="Pfam" id="PF20703"/>
    </source>
</evidence>
<dbReference type="Gene3D" id="3.40.50.300">
    <property type="entry name" value="P-loop containing nucleotide triphosphate hydrolases"/>
    <property type="match status" value="1"/>
</dbReference>
<evidence type="ECO:0000256" key="3">
    <source>
        <dbReference type="PROSITE-ProRule" id="PRU00221"/>
    </source>
</evidence>
<keyword evidence="2" id="KW-0677">Repeat</keyword>
<evidence type="ECO:0000256" key="1">
    <source>
        <dbReference type="ARBA" id="ARBA00022574"/>
    </source>
</evidence>
<name>A1ZX06_MICM2</name>
<feature type="transmembrane region" description="Helical" evidence="4">
    <location>
        <begin position="500"/>
        <end position="523"/>
    </location>
</feature>
<feature type="repeat" description="WD" evidence="3">
    <location>
        <begin position="981"/>
        <end position="1012"/>
    </location>
</feature>
<accession>A1ZX06</accession>
<dbReference type="EMBL" id="AAWS01000055">
    <property type="protein sequence ID" value="EAY25086.1"/>
    <property type="molecule type" value="Genomic_DNA"/>
</dbReference>
<comment type="caution">
    <text evidence="6">The sequence shown here is derived from an EMBL/GenBank/DDBJ whole genome shotgun (WGS) entry which is preliminary data.</text>
</comment>
<feature type="repeat" description="WD" evidence="3">
    <location>
        <begin position="887"/>
        <end position="928"/>
    </location>
</feature>
<evidence type="ECO:0000256" key="4">
    <source>
        <dbReference type="SAM" id="Phobius"/>
    </source>
</evidence>